<feature type="region of interest" description="Disordered" evidence="1">
    <location>
        <begin position="114"/>
        <end position="133"/>
    </location>
</feature>
<feature type="non-terminal residue" evidence="2">
    <location>
        <position position="1"/>
    </location>
</feature>
<proteinExistence type="predicted"/>
<evidence type="ECO:0000256" key="1">
    <source>
        <dbReference type="SAM" id="MobiDB-lite"/>
    </source>
</evidence>
<feature type="non-terminal residue" evidence="2">
    <location>
        <position position="133"/>
    </location>
</feature>
<feature type="compositionally biased region" description="Basic and acidic residues" evidence="1">
    <location>
        <begin position="120"/>
        <end position="133"/>
    </location>
</feature>
<evidence type="ECO:0000313" key="2">
    <source>
        <dbReference type="EMBL" id="GMR50362.1"/>
    </source>
</evidence>
<dbReference type="Proteomes" id="UP001328107">
    <property type="component" value="Unassembled WGS sequence"/>
</dbReference>
<keyword evidence="3" id="KW-1185">Reference proteome</keyword>
<comment type="caution">
    <text evidence="2">The sequence shown here is derived from an EMBL/GenBank/DDBJ whole genome shotgun (WGS) entry which is preliminary data.</text>
</comment>
<dbReference type="EMBL" id="BTRK01000004">
    <property type="protein sequence ID" value="GMR50362.1"/>
    <property type="molecule type" value="Genomic_DNA"/>
</dbReference>
<gene>
    <name evidence="2" type="ORF">PMAYCL1PPCAC_20557</name>
</gene>
<protein>
    <submittedName>
        <fullName evidence="2">Uncharacterized protein</fullName>
    </submittedName>
</protein>
<dbReference type="AlphaFoldDB" id="A0AAN5CUM9"/>
<sequence length="133" mass="15062">FLPILWREFTRPLGNLRPHIECSGGNLAHIRRIRLRPSHVGASDRRCIVGILTKDRSEKRHRHLTVVGDHSGSISEGTATEERHESRFISIGFQLLSHHPPVLEFVSRPESIADELPVENTERSIEGRGHLGE</sequence>
<evidence type="ECO:0000313" key="3">
    <source>
        <dbReference type="Proteomes" id="UP001328107"/>
    </source>
</evidence>
<organism evidence="2 3">
    <name type="scientific">Pristionchus mayeri</name>
    <dbReference type="NCBI Taxonomy" id="1317129"/>
    <lineage>
        <taxon>Eukaryota</taxon>
        <taxon>Metazoa</taxon>
        <taxon>Ecdysozoa</taxon>
        <taxon>Nematoda</taxon>
        <taxon>Chromadorea</taxon>
        <taxon>Rhabditida</taxon>
        <taxon>Rhabditina</taxon>
        <taxon>Diplogasteromorpha</taxon>
        <taxon>Diplogasteroidea</taxon>
        <taxon>Neodiplogasteridae</taxon>
        <taxon>Pristionchus</taxon>
    </lineage>
</organism>
<accession>A0AAN5CUM9</accession>
<name>A0AAN5CUM9_9BILA</name>
<reference evidence="3" key="1">
    <citation type="submission" date="2022-10" db="EMBL/GenBank/DDBJ databases">
        <title>Genome assembly of Pristionchus species.</title>
        <authorList>
            <person name="Yoshida K."/>
            <person name="Sommer R.J."/>
        </authorList>
    </citation>
    <scope>NUCLEOTIDE SEQUENCE [LARGE SCALE GENOMIC DNA]</scope>
    <source>
        <strain evidence="3">RS5460</strain>
    </source>
</reference>